<proteinExistence type="predicted"/>
<accession>A0A8S5TYS1</accession>
<protein>
    <submittedName>
        <fullName evidence="1">Uncharacterized protein</fullName>
    </submittedName>
</protein>
<name>A0A8S5TYS1_9CAUD</name>
<sequence length="39" mass="4676">MVKGIDKSENVWYTIIEEYYTIIPYLELPLPLRLYGENV</sequence>
<dbReference type="EMBL" id="BK015962">
    <property type="protein sequence ID" value="DAF87353.1"/>
    <property type="molecule type" value="Genomic_DNA"/>
</dbReference>
<evidence type="ECO:0000313" key="1">
    <source>
        <dbReference type="EMBL" id="DAF87353.1"/>
    </source>
</evidence>
<organism evidence="1">
    <name type="scientific">Siphoviridae sp. ctnPP24</name>
    <dbReference type="NCBI Taxonomy" id="2825662"/>
    <lineage>
        <taxon>Viruses</taxon>
        <taxon>Duplodnaviria</taxon>
        <taxon>Heunggongvirae</taxon>
        <taxon>Uroviricota</taxon>
        <taxon>Caudoviricetes</taxon>
    </lineage>
</organism>
<reference evidence="1" key="1">
    <citation type="journal article" date="2021" name="Proc. Natl. Acad. Sci. U.S.A.">
        <title>A Catalog of Tens of Thousands of Viruses from Human Metagenomes Reveals Hidden Associations with Chronic Diseases.</title>
        <authorList>
            <person name="Tisza M.J."/>
            <person name="Buck C.B."/>
        </authorList>
    </citation>
    <scope>NUCLEOTIDE SEQUENCE</scope>
    <source>
        <strain evidence="1">CtnPP24</strain>
    </source>
</reference>